<dbReference type="EMBL" id="BMYO01000001">
    <property type="protein sequence ID" value="GHD55597.1"/>
    <property type="molecule type" value="Genomic_DNA"/>
</dbReference>
<dbReference type="RefSeq" id="WP_189458242.1">
    <property type="nucleotide sequence ID" value="NZ_BMYO01000001.1"/>
</dbReference>
<dbReference type="SUPFAM" id="SSF48452">
    <property type="entry name" value="TPR-like"/>
    <property type="match status" value="2"/>
</dbReference>
<evidence type="ECO:0000313" key="1">
    <source>
        <dbReference type="EMBL" id="GHD55597.1"/>
    </source>
</evidence>
<evidence type="ECO:0000313" key="2">
    <source>
        <dbReference type="Proteomes" id="UP000604737"/>
    </source>
</evidence>
<accession>A0ABQ3GUG5</accession>
<proteinExistence type="predicted"/>
<comment type="caution">
    <text evidence="1">The sequence shown here is derived from an EMBL/GenBank/DDBJ whole genome shotgun (WGS) entry which is preliminary data.</text>
</comment>
<dbReference type="Proteomes" id="UP000604737">
    <property type="component" value="Unassembled WGS sequence"/>
</dbReference>
<keyword evidence="2" id="KW-1185">Reference proteome</keyword>
<evidence type="ECO:0008006" key="3">
    <source>
        <dbReference type="Google" id="ProtNLM"/>
    </source>
</evidence>
<gene>
    <name evidence="1" type="ORF">GCM10007350_01490</name>
</gene>
<dbReference type="InterPro" id="IPR011990">
    <property type="entry name" value="TPR-like_helical_dom_sf"/>
</dbReference>
<name>A0ABQ3GUG5_9NEIS</name>
<protein>
    <recommendedName>
        <fullName evidence="3">Tetratricopeptide repeat protein</fullName>
    </recommendedName>
</protein>
<sequence>MSFVAESSAWYLQPGRQLVEIDRLLAAPEAPSVQAARLIERGRCLEALWQPQSALTAYAEADGLLATADTADAALRCRSRLGAAAIHYAHADYAAALQAWQQALPLALDDALATSEALLGVGRVCQALGDAEAALRYNAAALRAASTAGDGRVQAMIALNVVASLNALGRYEEMAVTLADAARLIAATPGRPFEAEWQVYAGIVAQASNRLRDAGRSLDTALALADGANNHWVRAFALLQQGKLCTRLHDGRGALAALHAAREIGETMGIAHTLMDIHGQLAKVNEAQGNLGDALEHCKLHHQYYRWTHDGLNRDALALLTASSAGERRAH</sequence>
<reference evidence="2" key="1">
    <citation type="journal article" date="2019" name="Int. J. Syst. Evol. Microbiol.">
        <title>The Global Catalogue of Microorganisms (GCM) 10K type strain sequencing project: providing services to taxonomists for standard genome sequencing and annotation.</title>
        <authorList>
            <consortium name="The Broad Institute Genomics Platform"/>
            <consortium name="The Broad Institute Genome Sequencing Center for Infectious Disease"/>
            <person name="Wu L."/>
            <person name="Ma J."/>
        </authorList>
    </citation>
    <scope>NUCLEOTIDE SEQUENCE [LARGE SCALE GENOMIC DNA]</scope>
    <source>
        <strain evidence="2">KCTC 23701</strain>
    </source>
</reference>
<dbReference type="Gene3D" id="1.25.40.10">
    <property type="entry name" value="Tetratricopeptide repeat domain"/>
    <property type="match status" value="2"/>
</dbReference>
<organism evidence="1 2">
    <name type="scientific">Jeongeupia chitinilytica</name>
    <dbReference type="NCBI Taxonomy" id="1041641"/>
    <lineage>
        <taxon>Bacteria</taxon>
        <taxon>Pseudomonadati</taxon>
        <taxon>Pseudomonadota</taxon>
        <taxon>Betaproteobacteria</taxon>
        <taxon>Neisseriales</taxon>
        <taxon>Chitinibacteraceae</taxon>
        <taxon>Jeongeupia</taxon>
    </lineage>
</organism>